<organism evidence="5 6">
    <name type="scientific">Piscinibacter gummiphilus</name>
    <dbReference type="NCBI Taxonomy" id="946333"/>
    <lineage>
        <taxon>Bacteria</taxon>
        <taxon>Pseudomonadati</taxon>
        <taxon>Pseudomonadota</taxon>
        <taxon>Betaproteobacteria</taxon>
        <taxon>Burkholderiales</taxon>
        <taxon>Sphaerotilaceae</taxon>
        <taxon>Piscinibacter</taxon>
    </lineage>
</organism>
<gene>
    <name evidence="5" type="ORF">A4W93_12075</name>
</gene>
<feature type="domain" description="GST N-terminal" evidence="3">
    <location>
        <begin position="2"/>
        <end position="83"/>
    </location>
</feature>
<dbReference type="SUPFAM" id="SSF52833">
    <property type="entry name" value="Thioredoxin-like"/>
    <property type="match status" value="1"/>
</dbReference>
<protein>
    <submittedName>
        <fullName evidence="5">Glutathione S-transferase</fullName>
    </submittedName>
</protein>
<sequence>MPNITLHRVTLSGHSHRVETFLHLLGLPYTAVDVDLLHGAHRQPDFLALNPFGEVPVLQDGDLTLADSNAILVYLASRYGGPRWHVTDPAVAARVQRWLSVAAGELRFGPGLARVAVLFKKPLDLAPLIERSHVLLGLMERQLADRPFLTGDEVTIADLANYAYSARAPEGHVSLADYPNVRAWHARVEALPGFLPFPVMPVGLNAA</sequence>
<dbReference type="SFLD" id="SFLDS00019">
    <property type="entry name" value="Glutathione_Transferase_(cytos"/>
    <property type="match status" value="1"/>
</dbReference>
<evidence type="ECO:0000313" key="6">
    <source>
        <dbReference type="Proteomes" id="UP000193427"/>
    </source>
</evidence>
<dbReference type="CDD" id="cd03056">
    <property type="entry name" value="GST_N_4"/>
    <property type="match status" value="1"/>
</dbReference>
<dbReference type="InterPro" id="IPR010987">
    <property type="entry name" value="Glutathione-S-Trfase_C-like"/>
</dbReference>
<dbReference type="PROSITE" id="PS50405">
    <property type="entry name" value="GST_CTER"/>
    <property type="match status" value="1"/>
</dbReference>
<dbReference type="SFLD" id="SFLDG01151">
    <property type="entry name" value="Main.2:_Nu-like"/>
    <property type="match status" value="1"/>
</dbReference>
<dbReference type="GO" id="GO:0016740">
    <property type="term" value="F:transferase activity"/>
    <property type="evidence" value="ECO:0007669"/>
    <property type="project" value="UniProtKB-KW"/>
</dbReference>
<dbReference type="Gene3D" id="3.40.30.10">
    <property type="entry name" value="Glutaredoxin"/>
    <property type="match status" value="1"/>
</dbReference>
<dbReference type="OrthoDB" id="9797500at2"/>
<dbReference type="Gene3D" id="1.20.1050.10">
    <property type="match status" value="1"/>
</dbReference>
<dbReference type="InterPro" id="IPR004045">
    <property type="entry name" value="Glutathione_S-Trfase_N"/>
</dbReference>
<keyword evidence="6" id="KW-1185">Reference proteome</keyword>
<dbReference type="InterPro" id="IPR036249">
    <property type="entry name" value="Thioredoxin-like_sf"/>
</dbReference>
<dbReference type="RefSeq" id="WP_085750848.1">
    <property type="nucleotide sequence ID" value="NZ_BSPR01000023.1"/>
</dbReference>
<comment type="similarity">
    <text evidence="1">Belongs to the GST superfamily.</text>
</comment>
<dbReference type="PANTHER" id="PTHR44051:SF2">
    <property type="entry name" value="HYPOTHETICAL GLUTATHIONE S-TRANSFERASE LIKE PROTEIN"/>
    <property type="match status" value="1"/>
</dbReference>
<reference evidence="5 6" key="1">
    <citation type="submission" date="2016-04" db="EMBL/GenBank/DDBJ databases">
        <title>Complete genome sequence of natural rubber-degrading, novel Gram-negative bacterium, Rhizobacter gummiphilus strain NS21.</title>
        <authorList>
            <person name="Tabata M."/>
            <person name="Kasai D."/>
            <person name="Fukuda M."/>
        </authorList>
    </citation>
    <scope>NUCLEOTIDE SEQUENCE [LARGE SCALE GENOMIC DNA]</scope>
    <source>
        <strain evidence="5 6">NS21</strain>
    </source>
</reference>
<proteinExistence type="inferred from homology"/>
<evidence type="ECO:0000256" key="2">
    <source>
        <dbReference type="ARBA" id="ARBA00022679"/>
    </source>
</evidence>
<dbReference type="STRING" id="946333.A4W93_12075"/>
<feature type="domain" description="GST C-terminal" evidence="4">
    <location>
        <begin position="88"/>
        <end position="207"/>
    </location>
</feature>
<dbReference type="SFLD" id="SFLDG00358">
    <property type="entry name" value="Main_(cytGST)"/>
    <property type="match status" value="1"/>
</dbReference>
<dbReference type="PROSITE" id="PS50404">
    <property type="entry name" value="GST_NTER"/>
    <property type="match status" value="1"/>
</dbReference>
<dbReference type="SUPFAM" id="SSF47616">
    <property type="entry name" value="GST C-terminal domain-like"/>
    <property type="match status" value="1"/>
</dbReference>
<keyword evidence="2 5" id="KW-0808">Transferase</keyword>
<dbReference type="Pfam" id="PF13409">
    <property type="entry name" value="GST_N_2"/>
    <property type="match status" value="1"/>
</dbReference>
<dbReference type="PANTHER" id="PTHR44051">
    <property type="entry name" value="GLUTATHIONE S-TRANSFERASE-RELATED"/>
    <property type="match status" value="1"/>
</dbReference>
<evidence type="ECO:0000256" key="1">
    <source>
        <dbReference type="ARBA" id="ARBA00007409"/>
    </source>
</evidence>
<accession>A0A1W6L8A4</accession>
<dbReference type="KEGG" id="rgu:A4W93_12075"/>
<dbReference type="Proteomes" id="UP000193427">
    <property type="component" value="Chromosome"/>
</dbReference>
<dbReference type="EMBL" id="CP015118">
    <property type="protein sequence ID" value="ARN20571.1"/>
    <property type="molecule type" value="Genomic_DNA"/>
</dbReference>
<dbReference type="InterPro" id="IPR040079">
    <property type="entry name" value="Glutathione_S-Trfase"/>
</dbReference>
<evidence type="ECO:0000259" key="4">
    <source>
        <dbReference type="PROSITE" id="PS50405"/>
    </source>
</evidence>
<dbReference type="CDD" id="cd03206">
    <property type="entry name" value="GST_C_7"/>
    <property type="match status" value="1"/>
</dbReference>
<dbReference type="AlphaFoldDB" id="A0A1W6L8A4"/>
<evidence type="ECO:0000313" key="5">
    <source>
        <dbReference type="EMBL" id="ARN20571.1"/>
    </source>
</evidence>
<dbReference type="Pfam" id="PF00043">
    <property type="entry name" value="GST_C"/>
    <property type="match status" value="1"/>
</dbReference>
<dbReference type="InterPro" id="IPR004046">
    <property type="entry name" value="GST_C"/>
</dbReference>
<name>A0A1W6L8A4_9BURK</name>
<evidence type="ECO:0000259" key="3">
    <source>
        <dbReference type="PROSITE" id="PS50404"/>
    </source>
</evidence>
<dbReference type="InterPro" id="IPR036282">
    <property type="entry name" value="Glutathione-S-Trfase_C_sf"/>
</dbReference>
<dbReference type="FunFam" id="3.40.30.10:FF:000039">
    <property type="entry name" value="Glutathione S-transferase domain"/>
    <property type="match status" value="1"/>
</dbReference>